<evidence type="ECO:0000313" key="4">
    <source>
        <dbReference type="Proteomes" id="UP000325827"/>
    </source>
</evidence>
<evidence type="ECO:0000313" key="3">
    <source>
        <dbReference type="EMBL" id="KAA9108544.1"/>
    </source>
</evidence>
<dbReference type="Pfam" id="PF07859">
    <property type="entry name" value="Abhydrolase_3"/>
    <property type="match status" value="2"/>
</dbReference>
<sequence length="283" mass="28844">MVATDRTLDGPHGPLVVRVYTPSTPAGPGLVWLHGGGFAGGDLDMPEADWVSAQFAERGIVVVSVDYQRAPVPPEWAAASGIEPSSGVRYPVASEEAAFAFRWATESGLAEGPWALGGASAGGNLAAGAALRLARSGGPIPALAVLAYPTLHAVQAEPDAALRAALDADPAADTFGPDAVRGMYENYLGGSADTAEIFAVPGNATAGDLADFPPTIMINDEVDQLRVSGEAFAAALLAAGRDIDVSTEPGTRHGHLNDPENPAATASLTRFAARILALKGTPS</sequence>
<dbReference type="OrthoDB" id="3181909at2"/>
<dbReference type="InterPro" id="IPR029058">
    <property type="entry name" value="AB_hydrolase_fold"/>
</dbReference>
<dbReference type="PANTHER" id="PTHR48081">
    <property type="entry name" value="AB HYDROLASE SUPERFAMILY PROTEIN C4A8.06C"/>
    <property type="match status" value="1"/>
</dbReference>
<dbReference type="EMBL" id="VYSA01000002">
    <property type="protein sequence ID" value="KAA9108544.1"/>
    <property type="molecule type" value="Genomic_DNA"/>
</dbReference>
<gene>
    <name evidence="3" type="ORF">F6B43_12250</name>
</gene>
<protein>
    <submittedName>
        <fullName evidence="3">Alpha/beta hydrolase</fullName>
    </submittedName>
</protein>
<dbReference type="Proteomes" id="UP000325827">
    <property type="component" value="Unassembled WGS sequence"/>
</dbReference>
<evidence type="ECO:0000259" key="2">
    <source>
        <dbReference type="Pfam" id="PF07859"/>
    </source>
</evidence>
<dbReference type="Gene3D" id="3.40.50.1820">
    <property type="entry name" value="alpha/beta hydrolase"/>
    <property type="match status" value="1"/>
</dbReference>
<proteinExistence type="predicted"/>
<accession>A0A5J5J3S5</accession>
<dbReference type="AlphaFoldDB" id="A0A5J5J3S5"/>
<dbReference type="SUPFAM" id="SSF53474">
    <property type="entry name" value="alpha/beta-Hydrolases"/>
    <property type="match status" value="1"/>
</dbReference>
<keyword evidence="4" id="KW-1185">Reference proteome</keyword>
<name>A0A5J5J3S5_9MICO</name>
<feature type="domain" description="Alpha/beta hydrolase fold-3" evidence="2">
    <location>
        <begin position="89"/>
        <end position="255"/>
    </location>
</feature>
<dbReference type="PANTHER" id="PTHR48081:SF8">
    <property type="entry name" value="ALPHA_BETA HYDROLASE FOLD-3 DOMAIN-CONTAINING PROTEIN-RELATED"/>
    <property type="match status" value="1"/>
</dbReference>
<dbReference type="InterPro" id="IPR050300">
    <property type="entry name" value="GDXG_lipolytic_enzyme"/>
</dbReference>
<dbReference type="GO" id="GO:0016787">
    <property type="term" value="F:hydrolase activity"/>
    <property type="evidence" value="ECO:0007669"/>
    <property type="project" value="UniProtKB-KW"/>
</dbReference>
<keyword evidence="1 3" id="KW-0378">Hydrolase</keyword>
<dbReference type="RefSeq" id="WP_150449576.1">
    <property type="nucleotide sequence ID" value="NZ_VYSA01000002.1"/>
</dbReference>
<organism evidence="3 4">
    <name type="scientific">Microbacterium rhizomatis</name>
    <dbReference type="NCBI Taxonomy" id="1631477"/>
    <lineage>
        <taxon>Bacteria</taxon>
        <taxon>Bacillati</taxon>
        <taxon>Actinomycetota</taxon>
        <taxon>Actinomycetes</taxon>
        <taxon>Micrococcales</taxon>
        <taxon>Microbacteriaceae</taxon>
        <taxon>Microbacterium</taxon>
    </lineage>
</organism>
<dbReference type="InterPro" id="IPR013094">
    <property type="entry name" value="AB_hydrolase_3"/>
</dbReference>
<feature type="domain" description="Alpha/beta hydrolase fold-3" evidence="2">
    <location>
        <begin position="30"/>
        <end position="72"/>
    </location>
</feature>
<comment type="caution">
    <text evidence="3">The sequence shown here is derived from an EMBL/GenBank/DDBJ whole genome shotgun (WGS) entry which is preliminary data.</text>
</comment>
<evidence type="ECO:0000256" key="1">
    <source>
        <dbReference type="ARBA" id="ARBA00022801"/>
    </source>
</evidence>
<reference evidence="4" key="1">
    <citation type="submission" date="2019-09" db="EMBL/GenBank/DDBJ databases">
        <title>Mumia zhuanghuii sp. nov. isolated from the intestinal contents of plateau pika (Ochotona curzoniae) in the Qinghai-Tibet plateau of China.</title>
        <authorList>
            <person name="Tian Z."/>
        </authorList>
    </citation>
    <scope>NUCLEOTIDE SEQUENCE [LARGE SCALE GENOMIC DNA]</scope>
    <source>
        <strain evidence="4">JCM 30598</strain>
    </source>
</reference>